<dbReference type="NCBIfam" id="TIGR02980">
    <property type="entry name" value="SigBFG"/>
    <property type="match status" value="1"/>
</dbReference>
<evidence type="ECO:0000259" key="2">
    <source>
        <dbReference type="PROSITE" id="PS00715"/>
    </source>
</evidence>
<keyword evidence="4" id="KW-1185">Reference proteome</keyword>
<feature type="domain" description="RNA polymerase sigma-70" evidence="2">
    <location>
        <begin position="49"/>
        <end position="62"/>
    </location>
</feature>
<dbReference type="InterPro" id="IPR007630">
    <property type="entry name" value="RNA_pol_sigma70_r4"/>
</dbReference>
<dbReference type="RefSeq" id="WP_216468879.1">
    <property type="nucleotide sequence ID" value="NZ_JAHLQI010000001.1"/>
</dbReference>
<dbReference type="PANTHER" id="PTHR30603:SF17">
    <property type="entry name" value="RNA POLYMERASE SIGMA-G FACTOR"/>
    <property type="match status" value="1"/>
</dbReference>
<dbReference type="CDD" id="cd06171">
    <property type="entry name" value="Sigma70_r4"/>
    <property type="match status" value="1"/>
</dbReference>
<comment type="caution">
    <text evidence="3">The sequence shown here is derived from an EMBL/GenBank/DDBJ whole genome shotgun (WGS) entry which is preliminary data.</text>
</comment>
<dbReference type="InterPro" id="IPR014284">
    <property type="entry name" value="RNA_pol_sigma-70_dom"/>
</dbReference>
<gene>
    <name evidence="3" type="ORF">KQI75_01285</name>
</gene>
<dbReference type="Pfam" id="PF04542">
    <property type="entry name" value="Sigma70_r2"/>
    <property type="match status" value="1"/>
</dbReference>
<dbReference type="Proteomes" id="UP000783588">
    <property type="component" value="Unassembled WGS sequence"/>
</dbReference>
<dbReference type="InterPro" id="IPR014322">
    <property type="entry name" value="RNA_pol_sigma-B/F/G"/>
</dbReference>
<organism evidence="3 4">
    <name type="scientific">Butyricicoccus intestinisimiae</name>
    <dbReference type="NCBI Taxonomy" id="2841509"/>
    <lineage>
        <taxon>Bacteria</taxon>
        <taxon>Bacillati</taxon>
        <taxon>Bacillota</taxon>
        <taxon>Clostridia</taxon>
        <taxon>Eubacteriales</taxon>
        <taxon>Butyricicoccaceae</taxon>
        <taxon>Butyricicoccus</taxon>
    </lineage>
</organism>
<evidence type="ECO:0000313" key="3">
    <source>
        <dbReference type="EMBL" id="MBU5489272.1"/>
    </source>
</evidence>
<dbReference type="InterPro" id="IPR007624">
    <property type="entry name" value="RNA_pol_sigma70_r3"/>
</dbReference>
<reference evidence="3 4" key="1">
    <citation type="submission" date="2021-06" db="EMBL/GenBank/DDBJ databases">
        <authorList>
            <person name="Sun Q."/>
            <person name="Li D."/>
        </authorList>
    </citation>
    <scope>NUCLEOTIDE SEQUENCE [LARGE SCALE GENOMIC DNA]</scope>
    <source>
        <strain evidence="3 4">MSJd-7</strain>
    </source>
</reference>
<keyword evidence="1" id="KW-0749">Sporulation</keyword>
<dbReference type="EMBL" id="JAHLQI010000001">
    <property type="protein sequence ID" value="MBU5489272.1"/>
    <property type="molecule type" value="Genomic_DNA"/>
</dbReference>
<dbReference type="NCBIfam" id="TIGR02937">
    <property type="entry name" value="sigma70-ECF"/>
    <property type="match status" value="1"/>
</dbReference>
<accession>A0ABS6ENJ9</accession>
<dbReference type="PANTHER" id="PTHR30603">
    <property type="entry name" value="RNA POLYMERASE SIGMA FACTOR RPO"/>
    <property type="match status" value="1"/>
</dbReference>
<dbReference type="PROSITE" id="PS00715">
    <property type="entry name" value="SIGMA70_1"/>
    <property type="match status" value="1"/>
</dbReference>
<name>A0ABS6ENJ9_9FIRM</name>
<dbReference type="Pfam" id="PF04539">
    <property type="entry name" value="Sigma70_r3"/>
    <property type="match status" value="1"/>
</dbReference>
<dbReference type="InterPro" id="IPR000943">
    <property type="entry name" value="RNA_pol_sigma70"/>
</dbReference>
<dbReference type="Pfam" id="PF04545">
    <property type="entry name" value="Sigma70_r4"/>
    <property type="match status" value="1"/>
</dbReference>
<dbReference type="InterPro" id="IPR050239">
    <property type="entry name" value="Sigma-70_RNA_pol_init_factors"/>
</dbReference>
<dbReference type="InterPro" id="IPR007627">
    <property type="entry name" value="RNA_pol_sigma70_r2"/>
</dbReference>
<evidence type="ECO:0000313" key="4">
    <source>
        <dbReference type="Proteomes" id="UP000783588"/>
    </source>
</evidence>
<proteinExistence type="predicted"/>
<evidence type="ECO:0000256" key="1">
    <source>
        <dbReference type="ARBA" id="ARBA00022969"/>
    </source>
</evidence>
<protein>
    <submittedName>
        <fullName evidence="3">SigB/SigF/SigG family RNA polymerase sigma factor</fullName>
    </submittedName>
</protein>
<sequence length="239" mass="27188">MDRSNEQLRLLRLAQSGDTAAKEQLIRDNQALVWSIVKRYTGRGTEAEDLFQLGSIGLLKAIEGFDCTYGTRFSTYAVPKISGEIRRFLRDDGAMKVSRSVKELGYRVHTARETLHQTLSRPPTIHEIANWLEVSPEEIAACETALLPPDSLQREIGEDGTTLEQMLGEACMEERVVESLALREAMERLDVRSQRILLLRYFRGQTQQACARQLGISQVQVSRLEKKAVQQLRKWLAQE</sequence>